<dbReference type="InterPro" id="IPR006474">
    <property type="entry name" value="Helicase_Cas3_CRISPR-ass_core"/>
</dbReference>
<keyword evidence="13" id="KW-1185">Reference proteome</keyword>
<evidence type="ECO:0000259" key="10">
    <source>
        <dbReference type="PROSITE" id="PS51192"/>
    </source>
</evidence>
<dbReference type="NCBIfam" id="TIGR01596">
    <property type="entry name" value="cas3_HD"/>
    <property type="match status" value="1"/>
</dbReference>
<evidence type="ECO:0000256" key="9">
    <source>
        <dbReference type="ARBA" id="ARBA00023118"/>
    </source>
</evidence>
<evidence type="ECO:0000256" key="3">
    <source>
        <dbReference type="ARBA" id="ARBA00022722"/>
    </source>
</evidence>
<gene>
    <name evidence="12" type="primary">cas3</name>
    <name evidence="12" type="ORF">VB264_03660</name>
</gene>
<dbReference type="InterPro" id="IPR038257">
    <property type="entry name" value="CRISPR-assoc_Cas3_HD_sf"/>
</dbReference>
<evidence type="ECO:0000256" key="7">
    <source>
        <dbReference type="ARBA" id="ARBA00022806"/>
    </source>
</evidence>
<keyword evidence="3" id="KW-0540">Nuclease</keyword>
<evidence type="ECO:0000259" key="11">
    <source>
        <dbReference type="PROSITE" id="PS51643"/>
    </source>
</evidence>
<keyword evidence="4" id="KW-0479">Metal-binding</keyword>
<keyword evidence="5" id="KW-0547">Nucleotide-binding</keyword>
<proteinExistence type="inferred from homology"/>
<organism evidence="12 13">
    <name type="scientific">Arcicella aquatica</name>
    <dbReference type="NCBI Taxonomy" id="217141"/>
    <lineage>
        <taxon>Bacteria</taxon>
        <taxon>Pseudomonadati</taxon>
        <taxon>Bacteroidota</taxon>
        <taxon>Cytophagia</taxon>
        <taxon>Cytophagales</taxon>
        <taxon>Flectobacillaceae</taxon>
        <taxon>Arcicella</taxon>
    </lineage>
</organism>
<reference evidence="12 13" key="1">
    <citation type="submission" date="2023-12" db="EMBL/GenBank/DDBJ databases">
        <title>Novel species of the genus Arcicella isolated from rivers.</title>
        <authorList>
            <person name="Lu H."/>
        </authorList>
    </citation>
    <scope>NUCLEOTIDE SEQUENCE [LARGE SCALE GENOMIC DNA]</scope>
    <source>
        <strain evidence="12 13">LMG 21963</strain>
    </source>
</reference>
<protein>
    <submittedName>
        <fullName evidence="12">CRISPR-associated helicase Cas3</fullName>
    </submittedName>
</protein>
<evidence type="ECO:0000256" key="8">
    <source>
        <dbReference type="ARBA" id="ARBA00022840"/>
    </source>
</evidence>
<dbReference type="PROSITE" id="PS51643">
    <property type="entry name" value="HD_CAS3"/>
    <property type="match status" value="1"/>
</dbReference>
<comment type="similarity">
    <text evidence="2">In the central section; belongs to the CRISPR-associated helicase Cas3 family.</text>
</comment>
<sequence>MKTLKSLIQNALRVKEILKNSGSYLAHLPPPNDNITVETLSEHLELVFECLDRNVDENGLNFIIDRLIESIVVNESLGNEEILREYIKQLFVDTIIFHDFGKVNENFQTERMKNNLFRSVSTIIKPVYGHSELGAFIYLVYHLEAINSKCNLSDQQKVFLSFMAFLLVNSINLHHNPKIVEPLKRLERSIFIKEYEKLKKYLDLYSIRQTNLSKGYFDNFAEIIDSIEIEKHQVFPLYALTRLNFSLLTSSDYLATSEYMNQLKLDNLGLINESLRKKIVIAAKTTHNYNAKAHQLACSNFEITNPIERSGDNLNIIRQNMAIEVLRNIRKQSKNRLFYLEAPTGGGKTNLSMLIIAELLNSSPEINKVFYVFPFTTLITQTHKAILKTLDLTENEVSLIHSKAGFQTKKNVATEESEDGKYGDEKLNYLNNLFVHYPICLLTHIRFFDILKTNEKETNYLFHRLANSIVIIDELQSYPPQHWDKMLYFIQNFAEIFNMKFVLMSATLPRIDKLNLPLVNKPTFTDLLPNANQCFINANFADRVNFCFDYRDIKLEISDLADIVLEKSEEYSLRSESGGVFTIIEFIFKKSATEFEEAIKYRFFDENCIFVLSGTILEPRRREIINFLKNENNRTKKVLLITTQVVEAGVDIDMDLGFKNLSLIDSDEQLAGRVNRNVKKEPCKVYLFQINNAGIIYKNDQRYIVTRDNISTEEHEEILKTKNFDKLYDLVLGEIDKKNGFKEMQNFNNTYYPYIQRLDYENIHKGFQIIENQNLSIFVPLCLPIVVLDEKDNHDRIFSEDELFFLKQNNVLPIDRKIDGVSVWDIYFQMIKNKEVEFIKKEIGRKIITGIISKFTFSVFLTDKIKRELQTFSNPEKQFEDYYYLEHHQSCYDYKKGLIESKFDASENFIL</sequence>
<comment type="caution">
    <text evidence="12">The sequence shown here is derived from an EMBL/GenBank/DDBJ whole genome shotgun (WGS) entry which is preliminary data.</text>
</comment>
<dbReference type="InterPro" id="IPR054712">
    <property type="entry name" value="Cas3-like_dom"/>
</dbReference>
<keyword evidence="9" id="KW-0051">Antiviral defense</keyword>
<feature type="domain" description="Helicase ATP-binding" evidence="10">
    <location>
        <begin position="329"/>
        <end position="526"/>
    </location>
</feature>
<dbReference type="Gene3D" id="3.40.50.300">
    <property type="entry name" value="P-loop containing nucleotide triphosphate hydrolases"/>
    <property type="match status" value="1"/>
</dbReference>
<dbReference type="CDD" id="cd09641">
    <property type="entry name" value="Cas3''_I"/>
    <property type="match status" value="1"/>
</dbReference>
<evidence type="ECO:0000256" key="2">
    <source>
        <dbReference type="ARBA" id="ARBA00009046"/>
    </source>
</evidence>
<evidence type="ECO:0000256" key="5">
    <source>
        <dbReference type="ARBA" id="ARBA00022741"/>
    </source>
</evidence>
<dbReference type="EMBL" id="JAYFUL010000003">
    <property type="protein sequence ID" value="MEA5256866.1"/>
    <property type="molecule type" value="Genomic_DNA"/>
</dbReference>
<dbReference type="InterPro" id="IPR006483">
    <property type="entry name" value="CRISPR-assoc_Cas3_HD"/>
</dbReference>
<evidence type="ECO:0000256" key="1">
    <source>
        <dbReference type="ARBA" id="ARBA00006847"/>
    </source>
</evidence>
<dbReference type="InterPro" id="IPR027417">
    <property type="entry name" value="P-loop_NTPase"/>
</dbReference>
<dbReference type="PROSITE" id="PS51192">
    <property type="entry name" value="HELICASE_ATP_BIND_1"/>
    <property type="match status" value="1"/>
</dbReference>
<dbReference type="NCBIfam" id="TIGR01587">
    <property type="entry name" value="cas3_core"/>
    <property type="match status" value="1"/>
</dbReference>
<dbReference type="SUPFAM" id="SSF52540">
    <property type="entry name" value="P-loop containing nucleoside triphosphate hydrolases"/>
    <property type="match status" value="1"/>
</dbReference>
<evidence type="ECO:0000256" key="4">
    <source>
        <dbReference type="ARBA" id="ARBA00022723"/>
    </source>
</evidence>
<dbReference type="Pfam" id="PF22590">
    <property type="entry name" value="Cas3-like_C_2"/>
    <property type="match status" value="1"/>
</dbReference>
<dbReference type="InterPro" id="IPR014001">
    <property type="entry name" value="Helicase_ATP-bd"/>
</dbReference>
<keyword evidence="7" id="KW-0347">Helicase</keyword>
<dbReference type="Pfam" id="PF00270">
    <property type="entry name" value="DEAD"/>
    <property type="match status" value="1"/>
</dbReference>
<keyword evidence="8" id="KW-0067">ATP-binding</keyword>
<accession>A0ABU5QK86</accession>
<dbReference type="Proteomes" id="UP001304671">
    <property type="component" value="Unassembled WGS sequence"/>
</dbReference>
<dbReference type="InterPro" id="IPR011545">
    <property type="entry name" value="DEAD/DEAH_box_helicase_dom"/>
</dbReference>
<dbReference type="Gene3D" id="1.10.3210.30">
    <property type="match status" value="1"/>
</dbReference>
<keyword evidence="6" id="KW-0378">Hydrolase</keyword>
<evidence type="ECO:0000313" key="12">
    <source>
        <dbReference type="EMBL" id="MEA5256866.1"/>
    </source>
</evidence>
<feature type="domain" description="HD Cas3-type" evidence="11">
    <location>
        <begin position="33"/>
        <end position="254"/>
    </location>
</feature>
<evidence type="ECO:0000313" key="13">
    <source>
        <dbReference type="Proteomes" id="UP001304671"/>
    </source>
</evidence>
<evidence type="ECO:0000256" key="6">
    <source>
        <dbReference type="ARBA" id="ARBA00022801"/>
    </source>
</evidence>
<name>A0ABU5QK86_9BACT</name>
<comment type="similarity">
    <text evidence="1">In the N-terminal section; belongs to the CRISPR-associated nuclease Cas3-HD family.</text>
</comment>
<dbReference type="RefSeq" id="WP_323246855.1">
    <property type="nucleotide sequence ID" value="NZ_JAYFUL010000003.1"/>
</dbReference>
<dbReference type="SMART" id="SM00487">
    <property type="entry name" value="DEXDc"/>
    <property type="match status" value="1"/>
</dbReference>